<protein>
    <submittedName>
        <fullName evidence="1">Uncharacterized protein</fullName>
    </submittedName>
</protein>
<dbReference type="EMBL" id="LZLQ01000059">
    <property type="protein sequence ID" value="OBK16785.1"/>
    <property type="molecule type" value="Genomic_DNA"/>
</dbReference>
<name>A0A1A3N617_MYCAS</name>
<gene>
    <name evidence="1" type="ORF">A5636_24745</name>
</gene>
<dbReference type="Proteomes" id="UP000093629">
    <property type="component" value="Unassembled WGS sequence"/>
</dbReference>
<proteinExistence type="predicted"/>
<comment type="caution">
    <text evidence="1">The sequence shown here is derived from an EMBL/GenBank/DDBJ whole genome shotgun (WGS) entry which is preliminary data.</text>
</comment>
<reference evidence="1 2" key="1">
    <citation type="submission" date="2016-06" db="EMBL/GenBank/DDBJ databases">
        <authorList>
            <person name="Kjaerup R.B."/>
            <person name="Dalgaard T.S."/>
            <person name="Juul-Madsen H.R."/>
        </authorList>
    </citation>
    <scope>NUCLEOTIDE SEQUENCE [LARGE SCALE GENOMIC DNA]</scope>
    <source>
        <strain evidence="1 2">1245139.5</strain>
    </source>
</reference>
<dbReference type="AlphaFoldDB" id="A0A1A3N617"/>
<sequence>MRSKNTYEQVDLISDRLDAALDRLCAAIDRGVATSDAVWLLHGLEQVEARIAMVRYELTSPFLRPPGPAG</sequence>
<keyword evidence="2" id="KW-1185">Reference proteome</keyword>
<accession>A0A1A3N617</accession>
<organism evidence="1 2">
    <name type="scientific">Mycobacterium asiaticum</name>
    <dbReference type="NCBI Taxonomy" id="1790"/>
    <lineage>
        <taxon>Bacteria</taxon>
        <taxon>Bacillati</taxon>
        <taxon>Actinomycetota</taxon>
        <taxon>Actinomycetes</taxon>
        <taxon>Mycobacteriales</taxon>
        <taxon>Mycobacteriaceae</taxon>
        <taxon>Mycobacterium</taxon>
    </lineage>
</organism>
<evidence type="ECO:0000313" key="2">
    <source>
        <dbReference type="Proteomes" id="UP000093629"/>
    </source>
</evidence>
<evidence type="ECO:0000313" key="1">
    <source>
        <dbReference type="EMBL" id="OBK16785.1"/>
    </source>
</evidence>